<keyword evidence="12" id="KW-1133">Transmembrane helix</keyword>
<evidence type="ECO:0000259" key="14">
    <source>
        <dbReference type="PROSITE" id="PS50112"/>
    </source>
</evidence>
<dbReference type="PRINTS" id="PR00344">
    <property type="entry name" value="BCTRLSENSOR"/>
</dbReference>
<organism evidence="15 16">
    <name type="scientific">Candidatus Brennerbacteria bacterium RIFOXYD1_FULL_41_16</name>
    <dbReference type="NCBI Taxonomy" id="1797529"/>
    <lineage>
        <taxon>Bacteria</taxon>
        <taxon>Candidatus Brenneribacteriota</taxon>
    </lineage>
</organism>
<dbReference type="NCBIfam" id="TIGR00229">
    <property type="entry name" value="sensory_box"/>
    <property type="match status" value="1"/>
</dbReference>
<comment type="subcellular location">
    <subcellularLocation>
        <location evidence="2">Cell membrane</location>
    </subcellularLocation>
</comment>
<dbReference type="SUPFAM" id="SSF47384">
    <property type="entry name" value="Homodimeric domain of signal transducing histidine kinase"/>
    <property type="match status" value="1"/>
</dbReference>
<reference evidence="15 16" key="1">
    <citation type="journal article" date="2016" name="Nat. Commun.">
        <title>Thousands of microbial genomes shed light on interconnected biogeochemical processes in an aquifer system.</title>
        <authorList>
            <person name="Anantharaman K."/>
            <person name="Brown C.T."/>
            <person name="Hug L.A."/>
            <person name="Sharon I."/>
            <person name="Castelle C.J."/>
            <person name="Probst A.J."/>
            <person name="Thomas B.C."/>
            <person name="Singh A."/>
            <person name="Wilkins M.J."/>
            <person name="Karaoz U."/>
            <person name="Brodie E.L."/>
            <person name="Williams K.H."/>
            <person name="Hubbard S.S."/>
            <person name="Banfield J.F."/>
        </authorList>
    </citation>
    <scope>NUCLEOTIDE SEQUENCE [LARGE SCALE GENOMIC DNA]</scope>
</reference>
<dbReference type="PROSITE" id="PS50112">
    <property type="entry name" value="PAS"/>
    <property type="match status" value="1"/>
</dbReference>
<dbReference type="InterPro" id="IPR050736">
    <property type="entry name" value="Sensor_HK_Regulatory"/>
</dbReference>
<dbReference type="PANTHER" id="PTHR43711">
    <property type="entry name" value="TWO-COMPONENT HISTIDINE KINASE"/>
    <property type="match status" value="1"/>
</dbReference>
<protein>
    <recommendedName>
        <fullName evidence="3">histidine kinase</fullName>
        <ecNumber evidence="3">2.7.13.3</ecNumber>
    </recommendedName>
</protein>
<evidence type="ECO:0000259" key="13">
    <source>
        <dbReference type="PROSITE" id="PS50109"/>
    </source>
</evidence>
<evidence type="ECO:0000256" key="4">
    <source>
        <dbReference type="ARBA" id="ARBA00022475"/>
    </source>
</evidence>
<keyword evidence="5" id="KW-0597">Phosphoprotein</keyword>
<dbReference type="Pfam" id="PF02518">
    <property type="entry name" value="HATPase_c"/>
    <property type="match status" value="1"/>
</dbReference>
<feature type="transmembrane region" description="Helical" evidence="12">
    <location>
        <begin position="20"/>
        <end position="43"/>
    </location>
</feature>
<comment type="catalytic activity">
    <reaction evidence="1">
        <text>ATP + protein L-histidine = ADP + protein N-phospho-L-histidine.</text>
        <dbReference type="EC" id="2.7.13.3"/>
    </reaction>
</comment>
<keyword evidence="7" id="KW-0547">Nucleotide-binding</keyword>
<dbReference type="InterPro" id="IPR035965">
    <property type="entry name" value="PAS-like_dom_sf"/>
</dbReference>
<evidence type="ECO:0000256" key="5">
    <source>
        <dbReference type="ARBA" id="ARBA00022553"/>
    </source>
</evidence>
<dbReference type="STRING" id="1797529.A2570_00885"/>
<proteinExistence type="predicted"/>
<dbReference type="InterPro" id="IPR003594">
    <property type="entry name" value="HATPase_dom"/>
</dbReference>
<dbReference type="InterPro" id="IPR013767">
    <property type="entry name" value="PAS_fold"/>
</dbReference>
<dbReference type="PANTHER" id="PTHR43711:SF31">
    <property type="entry name" value="HISTIDINE KINASE"/>
    <property type="match status" value="1"/>
</dbReference>
<gene>
    <name evidence="15" type="ORF">A2570_00885</name>
</gene>
<evidence type="ECO:0000256" key="1">
    <source>
        <dbReference type="ARBA" id="ARBA00000085"/>
    </source>
</evidence>
<dbReference type="GO" id="GO:0005886">
    <property type="term" value="C:plasma membrane"/>
    <property type="evidence" value="ECO:0007669"/>
    <property type="project" value="UniProtKB-SubCell"/>
</dbReference>
<keyword evidence="6" id="KW-0808">Transferase</keyword>
<evidence type="ECO:0000256" key="12">
    <source>
        <dbReference type="SAM" id="Phobius"/>
    </source>
</evidence>
<dbReference type="GO" id="GO:0006355">
    <property type="term" value="P:regulation of DNA-templated transcription"/>
    <property type="evidence" value="ECO:0007669"/>
    <property type="project" value="InterPro"/>
</dbReference>
<dbReference type="SMART" id="SM00387">
    <property type="entry name" value="HATPase_c"/>
    <property type="match status" value="1"/>
</dbReference>
<evidence type="ECO:0000256" key="6">
    <source>
        <dbReference type="ARBA" id="ARBA00022679"/>
    </source>
</evidence>
<evidence type="ECO:0000313" key="15">
    <source>
        <dbReference type="EMBL" id="OGY40673.1"/>
    </source>
</evidence>
<dbReference type="InterPro" id="IPR003661">
    <property type="entry name" value="HisK_dim/P_dom"/>
</dbReference>
<evidence type="ECO:0000256" key="8">
    <source>
        <dbReference type="ARBA" id="ARBA00022777"/>
    </source>
</evidence>
<accession>A0A1G1XKP4</accession>
<dbReference type="Gene3D" id="1.10.287.130">
    <property type="match status" value="1"/>
</dbReference>
<dbReference type="GO" id="GO:0000155">
    <property type="term" value="F:phosphorelay sensor kinase activity"/>
    <property type="evidence" value="ECO:0007669"/>
    <property type="project" value="InterPro"/>
</dbReference>
<keyword evidence="10" id="KW-0902">Two-component regulatory system</keyword>
<feature type="domain" description="Histidine kinase" evidence="13">
    <location>
        <begin position="206"/>
        <end position="428"/>
    </location>
</feature>
<keyword evidence="12" id="KW-0812">Transmembrane</keyword>
<comment type="caution">
    <text evidence="15">The sequence shown here is derived from an EMBL/GenBank/DDBJ whole genome shotgun (WGS) entry which is preliminary data.</text>
</comment>
<dbReference type="Gene3D" id="3.30.565.10">
    <property type="entry name" value="Histidine kinase-like ATPase, C-terminal domain"/>
    <property type="match status" value="1"/>
</dbReference>
<feature type="domain" description="PAS" evidence="14">
    <location>
        <begin position="70"/>
        <end position="115"/>
    </location>
</feature>
<dbReference type="InterPro" id="IPR000014">
    <property type="entry name" value="PAS"/>
</dbReference>
<evidence type="ECO:0000256" key="7">
    <source>
        <dbReference type="ARBA" id="ARBA00022741"/>
    </source>
</evidence>
<evidence type="ECO:0000256" key="3">
    <source>
        <dbReference type="ARBA" id="ARBA00012438"/>
    </source>
</evidence>
<sequence length="441" mass="49932">MNRLISYFNLREMKLPKFFLAVLLIEAIIVFIWAPILVAWLIFLTSLFFLVWLTLNAISLAKINFALKLGENQNGAIINSLAEGVIAYDQEFNIFSMNDGAEIICGIRKEEVLSKKVTPDWANNDKLKVIASIIFPSLAPTLIKKTVATYPQVVDISFATPRELFLEVTTNQIFDNQHNLLGFIKIVRDRSREIQLLRSKSEFITVAAHQLRTPLAGLRWAAESMAKEELGPLNPDQKLISKQNLEVMEKLVKLVDDLLDVSKIEEGKFGYQMEKADLASLVQDVLESSKENTSKHKVRLVFYKPETQLPLVKMDKSKIMMVMQNLVDNATKYNVENGEVSVKIEQLQDKPYLQVSVEDTGMGIAPEDMPRLFTKFFRASNTLKKETEGSGLGLFIARNIVRRHGGDISVKSIEKRGSTFSFILPTDETLIPPVEMEAEEF</sequence>
<keyword evidence="11 12" id="KW-0472">Membrane</keyword>
<dbReference type="EC" id="2.7.13.3" evidence="3"/>
<dbReference type="FunFam" id="3.30.565.10:FF:000023">
    <property type="entry name" value="PAS domain-containing sensor histidine kinase"/>
    <property type="match status" value="1"/>
</dbReference>
<dbReference type="Proteomes" id="UP000178570">
    <property type="component" value="Unassembled WGS sequence"/>
</dbReference>
<keyword evidence="4" id="KW-1003">Cell membrane</keyword>
<dbReference type="SMART" id="SM00388">
    <property type="entry name" value="HisKA"/>
    <property type="match status" value="1"/>
</dbReference>
<name>A0A1G1XKP4_9BACT</name>
<dbReference type="InterPro" id="IPR004358">
    <property type="entry name" value="Sig_transdc_His_kin-like_C"/>
</dbReference>
<evidence type="ECO:0000256" key="9">
    <source>
        <dbReference type="ARBA" id="ARBA00022840"/>
    </source>
</evidence>
<dbReference type="Pfam" id="PF00989">
    <property type="entry name" value="PAS"/>
    <property type="match status" value="1"/>
</dbReference>
<keyword evidence="9" id="KW-0067">ATP-binding</keyword>
<dbReference type="InterPro" id="IPR036097">
    <property type="entry name" value="HisK_dim/P_sf"/>
</dbReference>
<evidence type="ECO:0000313" key="16">
    <source>
        <dbReference type="Proteomes" id="UP000178570"/>
    </source>
</evidence>
<dbReference type="EMBL" id="MHHY01000006">
    <property type="protein sequence ID" value="OGY40673.1"/>
    <property type="molecule type" value="Genomic_DNA"/>
</dbReference>
<evidence type="ECO:0000256" key="11">
    <source>
        <dbReference type="ARBA" id="ARBA00023136"/>
    </source>
</evidence>
<evidence type="ECO:0000256" key="2">
    <source>
        <dbReference type="ARBA" id="ARBA00004236"/>
    </source>
</evidence>
<keyword evidence="8" id="KW-0418">Kinase</keyword>
<dbReference type="Pfam" id="PF00512">
    <property type="entry name" value="HisKA"/>
    <property type="match status" value="1"/>
</dbReference>
<dbReference type="InterPro" id="IPR005467">
    <property type="entry name" value="His_kinase_dom"/>
</dbReference>
<evidence type="ECO:0000256" key="10">
    <source>
        <dbReference type="ARBA" id="ARBA00023012"/>
    </source>
</evidence>
<dbReference type="CDD" id="cd00082">
    <property type="entry name" value="HisKA"/>
    <property type="match status" value="1"/>
</dbReference>
<dbReference type="Gene3D" id="3.30.450.20">
    <property type="entry name" value="PAS domain"/>
    <property type="match status" value="1"/>
</dbReference>
<dbReference type="GO" id="GO:0005524">
    <property type="term" value="F:ATP binding"/>
    <property type="evidence" value="ECO:0007669"/>
    <property type="project" value="UniProtKB-KW"/>
</dbReference>
<dbReference type="SUPFAM" id="SSF55785">
    <property type="entry name" value="PYP-like sensor domain (PAS domain)"/>
    <property type="match status" value="1"/>
</dbReference>
<dbReference type="PROSITE" id="PS50109">
    <property type="entry name" value="HIS_KIN"/>
    <property type="match status" value="1"/>
</dbReference>
<dbReference type="InterPro" id="IPR036890">
    <property type="entry name" value="HATPase_C_sf"/>
</dbReference>
<dbReference type="SUPFAM" id="SSF55874">
    <property type="entry name" value="ATPase domain of HSP90 chaperone/DNA topoisomerase II/histidine kinase"/>
    <property type="match status" value="1"/>
</dbReference>
<dbReference type="AlphaFoldDB" id="A0A1G1XKP4"/>